<dbReference type="Pfam" id="PF03000">
    <property type="entry name" value="NPH3"/>
    <property type="match status" value="1"/>
</dbReference>
<reference evidence="5" key="1">
    <citation type="journal article" date="2024" name="IScience">
        <title>Strigolactones Initiate the Formation of Haustorium-like Structures in Castilleja.</title>
        <authorList>
            <person name="Buerger M."/>
            <person name="Peterson D."/>
            <person name="Chory J."/>
        </authorList>
    </citation>
    <scope>NUCLEOTIDE SEQUENCE [LARGE SCALE GENOMIC DNA]</scope>
</reference>
<evidence type="ECO:0000313" key="5">
    <source>
        <dbReference type="Proteomes" id="UP001632038"/>
    </source>
</evidence>
<comment type="caution">
    <text evidence="4">The sequence shown here is derived from an EMBL/GenBank/DDBJ whole genome shotgun (WGS) entry which is preliminary data.</text>
</comment>
<evidence type="ECO:0000259" key="3">
    <source>
        <dbReference type="PROSITE" id="PS51649"/>
    </source>
</evidence>
<dbReference type="AlphaFoldDB" id="A0ABD3BZ15"/>
<feature type="domain" description="NPH3" evidence="3">
    <location>
        <begin position="1"/>
        <end position="83"/>
    </location>
</feature>
<accession>A0ABD3BZ15</accession>
<dbReference type="InterPro" id="IPR043454">
    <property type="entry name" value="NPH3/RPT2-like"/>
</dbReference>
<dbReference type="PROSITE" id="PS51649">
    <property type="entry name" value="NPH3"/>
    <property type="match status" value="1"/>
</dbReference>
<keyword evidence="5" id="KW-1185">Reference proteome</keyword>
<dbReference type="PANTHER" id="PTHR32370">
    <property type="entry name" value="OS12G0117600 PROTEIN"/>
    <property type="match status" value="1"/>
</dbReference>
<protein>
    <recommendedName>
        <fullName evidence="3">NPH3 domain-containing protein</fullName>
    </recommendedName>
</protein>
<evidence type="ECO:0000256" key="1">
    <source>
        <dbReference type="ARBA" id="ARBA00022786"/>
    </source>
</evidence>
<proteinExistence type="inferred from homology"/>
<dbReference type="InterPro" id="IPR027356">
    <property type="entry name" value="NPH3_dom"/>
</dbReference>
<keyword evidence="1" id="KW-0833">Ubl conjugation pathway</keyword>
<evidence type="ECO:0000313" key="4">
    <source>
        <dbReference type="EMBL" id="KAL3622351.1"/>
    </source>
</evidence>
<evidence type="ECO:0000256" key="2">
    <source>
        <dbReference type="PROSITE-ProRule" id="PRU00982"/>
    </source>
</evidence>
<sequence>MFLEVADLSIVSSTGTQRTSDGIYRALDIYLDKHRHLTESEREKVCRVLDCNKLSGEACEHASRNERLPLRVVVHMLFVVQLKLREEVKAEMDKLVLHNCNCHVNKNKVHPR</sequence>
<name>A0ABD3BZ15_9LAMI</name>
<dbReference type="EMBL" id="JAVIJP010000060">
    <property type="protein sequence ID" value="KAL3622351.1"/>
    <property type="molecule type" value="Genomic_DNA"/>
</dbReference>
<organism evidence="4 5">
    <name type="scientific">Castilleja foliolosa</name>
    <dbReference type="NCBI Taxonomy" id="1961234"/>
    <lineage>
        <taxon>Eukaryota</taxon>
        <taxon>Viridiplantae</taxon>
        <taxon>Streptophyta</taxon>
        <taxon>Embryophyta</taxon>
        <taxon>Tracheophyta</taxon>
        <taxon>Spermatophyta</taxon>
        <taxon>Magnoliopsida</taxon>
        <taxon>eudicotyledons</taxon>
        <taxon>Gunneridae</taxon>
        <taxon>Pentapetalae</taxon>
        <taxon>asterids</taxon>
        <taxon>lamiids</taxon>
        <taxon>Lamiales</taxon>
        <taxon>Orobanchaceae</taxon>
        <taxon>Pedicularideae</taxon>
        <taxon>Castillejinae</taxon>
        <taxon>Castilleja</taxon>
    </lineage>
</organism>
<dbReference type="Proteomes" id="UP001632038">
    <property type="component" value="Unassembled WGS sequence"/>
</dbReference>
<gene>
    <name evidence="4" type="ORF">CASFOL_033762</name>
</gene>
<comment type="similarity">
    <text evidence="2">Belongs to the NPH3 family.</text>
</comment>